<dbReference type="CDD" id="cd00156">
    <property type="entry name" value="REC"/>
    <property type="match status" value="1"/>
</dbReference>
<proteinExistence type="predicted"/>
<dbReference type="Pfam" id="PF00990">
    <property type="entry name" value="GGDEF"/>
    <property type="match status" value="1"/>
</dbReference>
<dbReference type="CDD" id="cd01949">
    <property type="entry name" value="GGDEF"/>
    <property type="match status" value="1"/>
</dbReference>
<dbReference type="SUPFAM" id="SSF52172">
    <property type="entry name" value="CheY-like"/>
    <property type="match status" value="2"/>
</dbReference>
<evidence type="ECO:0000256" key="2">
    <source>
        <dbReference type="ARBA" id="ARBA00034247"/>
    </source>
</evidence>
<dbReference type="RefSeq" id="WP_007799233.1">
    <property type="nucleotide sequence ID" value="NZ_DS022276.1"/>
</dbReference>
<dbReference type="GO" id="GO:1902201">
    <property type="term" value="P:negative regulation of bacterial-type flagellum-dependent cell motility"/>
    <property type="evidence" value="ECO:0007669"/>
    <property type="project" value="TreeGrafter"/>
</dbReference>
<dbReference type="InterPro" id="IPR011006">
    <property type="entry name" value="CheY-like_superfamily"/>
</dbReference>
<dbReference type="NCBIfam" id="TIGR00254">
    <property type="entry name" value="GGDEF"/>
    <property type="match status" value="1"/>
</dbReference>
<feature type="domain" description="GGDEF" evidence="5">
    <location>
        <begin position="321"/>
        <end position="457"/>
    </location>
</feature>
<evidence type="ECO:0000313" key="7">
    <source>
        <dbReference type="Proteomes" id="UP000006230"/>
    </source>
</evidence>
<dbReference type="Pfam" id="PF00072">
    <property type="entry name" value="Response_reg"/>
    <property type="match status" value="1"/>
</dbReference>
<dbReference type="FunFam" id="3.30.70.270:FF:000001">
    <property type="entry name" value="Diguanylate cyclase domain protein"/>
    <property type="match status" value="1"/>
</dbReference>
<name>Q0FSX1_SALBH</name>
<comment type="catalytic activity">
    <reaction evidence="2">
        <text>2 GTP = 3',3'-c-di-GMP + 2 diphosphate</text>
        <dbReference type="Rhea" id="RHEA:24898"/>
        <dbReference type="ChEBI" id="CHEBI:33019"/>
        <dbReference type="ChEBI" id="CHEBI:37565"/>
        <dbReference type="ChEBI" id="CHEBI:58805"/>
        <dbReference type="EC" id="2.7.7.65"/>
    </reaction>
</comment>
<evidence type="ECO:0000256" key="1">
    <source>
        <dbReference type="ARBA" id="ARBA00012528"/>
    </source>
</evidence>
<evidence type="ECO:0000256" key="3">
    <source>
        <dbReference type="PROSITE-ProRule" id="PRU00169"/>
    </source>
</evidence>
<reference evidence="6 7" key="1">
    <citation type="journal article" date="2010" name="J. Bacteriol.">
        <title>Genome sequences of Pelagibaca bermudensis HTCC2601T and Maritimibacter alkaliphilus HTCC2654T, the type strains of two marine Roseobacter genera.</title>
        <authorList>
            <person name="Thrash J.C."/>
            <person name="Cho J.C."/>
            <person name="Ferriera S."/>
            <person name="Johnson J."/>
            <person name="Vergin K.L."/>
            <person name="Giovannoni S.J."/>
        </authorList>
    </citation>
    <scope>NUCLEOTIDE SEQUENCE [LARGE SCALE GENOMIC DNA]</scope>
    <source>
        <strain evidence="7">DSM 26914 / JCM 13377 / KCTC 12554 / HTCC2601</strain>
    </source>
</reference>
<comment type="caution">
    <text evidence="6">The sequence shown here is derived from an EMBL/GenBank/DDBJ whole genome shotgun (WGS) entry which is preliminary data.</text>
</comment>
<dbReference type="PANTHER" id="PTHR45138">
    <property type="entry name" value="REGULATORY COMPONENTS OF SENSORY TRANSDUCTION SYSTEM"/>
    <property type="match status" value="1"/>
</dbReference>
<dbReference type="SMART" id="SM00267">
    <property type="entry name" value="GGDEF"/>
    <property type="match status" value="1"/>
</dbReference>
<feature type="domain" description="Response regulatory" evidence="4">
    <location>
        <begin position="4"/>
        <end position="120"/>
    </location>
</feature>
<sequence length="470" mass="50003">MTGKVLIADGLATHRISLAAALDRAFYDVIVTGSGAEALRAMRRERPDLVIASTALPDLDPTRFCARAQALAGGGDMPLILLGGALTRPERLALLAAGADDVLSAPVDRSLLLAGLRNRLRARAADAELTLRDDTRLALGLAEAAGTAIQSPARVALIEMSAEHNIPPMLERLRSLVPDRIELLAASEALRATASPPEAFIIVETGNQLHGGLALLTQLRASPSARNAALLYVGRASRPRQAAAALDLGADDVLMGALDPDELALRLPRQIARKRNRDRQRANLRDGAQAALIDPLTGLYNRRYALPHVARLLERATERSRGFALLLADLDHFKQVNDRFGHAAGDVVLREVARRLNSILRPSDLVARIGGEEFLVTLPDATAETAHAVAQRLRASVAARRFALPGTPTRLPVTLSIGLALSGSGAAPGADALLERADRALYAAKDAGRDRVMAWADPHDTTCRAVGAAR</sequence>
<evidence type="ECO:0000259" key="4">
    <source>
        <dbReference type="PROSITE" id="PS50110"/>
    </source>
</evidence>
<dbReference type="PANTHER" id="PTHR45138:SF9">
    <property type="entry name" value="DIGUANYLATE CYCLASE DGCM-RELATED"/>
    <property type="match status" value="1"/>
</dbReference>
<dbReference type="InterPro" id="IPR029787">
    <property type="entry name" value="Nucleotide_cyclase"/>
</dbReference>
<dbReference type="EMBL" id="AATQ01000007">
    <property type="protein sequence ID" value="EAU47398.1"/>
    <property type="molecule type" value="Genomic_DNA"/>
</dbReference>
<dbReference type="AlphaFoldDB" id="Q0FSX1"/>
<dbReference type="Proteomes" id="UP000006230">
    <property type="component" value="Unassembled WGS sequence"/>
</dbReference>
<dbReference type="HOGENOM" id="CLU_000445_11_28_5"/>
<dbReference type="STRING" id="314265.R2601_21341"/>
<dbReference type="eggNOG" id="COG3706">
    <property type="taxonomic scope" value="Bacteria"/>
</dbReference>
<gene>
    <name evidence="6" type="ORF">R2601_21341</name>
</gene>
<dbReference type="InterPro" id="IPR000160">
    <property type="entry name" value="GGDEF_dom"/>
</dbReference>
<dbReference type="GO" id="GO:0052621">
    <property type="term" value="F:diguanylate cyclase activity"/>
    <property type="evidence" value="ECO:0007669"/>
    <property type="project" value="UniProtKB-EC"/>
</dbReference>
<dbReference type="EC" id="2.7.7.65" evidence="1"/>
<evidence type="ECO:0000259" key="5">
    <source>
        <dbReference type="PROSITE" id="PS50887"/>
    </source>
</evidence>
<dbReference type="PROSITE" id="PS50110">
    <property type="entry name" value="RESPONSE_REGULATORY"/>
    <property type="match status" value="1"/>
</dbReference>
<dbReference type="InterPro" id="IPR043128">
    <property type="entry name" value="Rev_trsase/Diguanyl_cyclase"/>
</dbReference>
<protein>
    <recommendedName>
        <fullName evidence="1">diguanylate cyclase</fullName>
        <ecNumber evidence="1">2.7.7.65</ecNumber>
    </recommendedName>
</protein>
<evidence type="ECO:0000313" key="6">
    <source>
        <dbReference type="EMBL" id="EAU47398.1"/>
    </source>
</evidence>
<dbReference type="PROSITE" id="PS50887">
    <property type="entry name" value="GGDEF"/>
    <property type="match status" value="1"/>
</dbReference>
<dbReference type="SMART" id="SM00448">
    <property type="entry name" value="REC"/>
    <property type="match status" value="1"/>
</dbReference>
<dbReference type="GO" id="GO:0000160">
    <property type="term" value="P:phosphorelay signal transduction system"/>
    <property type="evidence" value="ECO:0007669"/>
    <property type="project" value="InterPro"/>
</dbReference>
<dbReference type="InterPro" id="IPR050469">
    <property type="entry name" value="Diguanylate_Cyclase"/>
</dbReference>
<organism evidence="6 7">
    <name type="scientific">Salipiger bermudensis (strain DSM 26914 / JCM 13377 / KCTC 12554 / HTCC2601)</name>
    <name type="common">Pelagibaca bermudensis</name>
    <dbReference type="NCBI Taxonomy" id="314265"/>
    <lineage>
        <taxon>Bacteria</taxon>
        <taxon>Pseudomonadati</taxon>
        <taxon>Pseudomonadota</taxon>
        <taxon>Alphaproteobacteria</taxon>
        <taxon>Rhodobacterales</taxon>
        <taxon>Roseobacteraceae</taxon>
        <taxon>Salipiger</taxon>
    </lineage>
</organism>
<keyword evidence="7" id="KW-1185">Reference proteome</keyword>
<dbReference type="SUPFAM" id="SSF55073">
    <property type="entry name" value="Nucleotide cyclase"/>
    <property type="match status" value="1"/>
</dbReference>
<dbReference type="InterPro" id="IPR001789">
    <property type="entry name" value="Sig_transdc_resp-reg_receiver"/>
</dbReference>
<comment type="caution">
    <text evidence="3">Lacks conserved residue(s) required for the propagation of feature annotation.</text>
</comment>
<accession>Q0FSX1</accession>
<dbReference type="GO" id="GO:0005886">
    <property type="term" value="C:plasma membrane"/>
    <property type="evidence" value="ECO:0007669"/>
    <property type="project" value="TreeGrafter"/>
</dbReference>
<dbReference type="GO" id="GO:0043709">
    <property type="term" value="P:cell adhesion involved in single-species biofilm formation"/>
    <property type="evidence" value="ECO:0007669"/>
    <property type="project" value="TreeGrafter"/>
</dbReference>
<dbReference type="Gene3D" id="3.40.50.2300">
    <property type="match status" value="1"/>
</dbReference>
<dbReference type="Gene3D" id="3.30.70.270">
    <property type="match status" value="1"/>
</dbReference>